<feature type="region of interest" description="Disordered" evidence="1">
    <location>
        <begin position="40"/>
        <end position="73"/>
    </location>
</feature>
<accession>A0ABW3Y9D9</accession>
<feature type="compositionally biased region" description="Low complexity" evidence="1">
    <location>
        <begin position="42"/>
        <end position="69"/>
    </location>
</feature>
<dbReference type="RefSeq" id="WP_377568812.1">
    <property type="nucleotide sequence ID" value="NZ_JBHTMP010000009.1"/>
</dbReference>
<keyword evidence="4" id="KW-1185">Reference proteome</keyword>
<comment type="caution">
    <text evidence="3">The sequence shown here is derived from an EMBL/GenBank/DDBJ whole genome shotgun (WGS) entry which is preliminary data.</text>
</comment>
<evidence type="ECO:0000256" key="2">
    <source>
        <dbReference type="SAM" id="SignalP"/>
    </source>
</evidence>
<keyword evidence="2" id="KW-0732">Signal</keyword>
<name>A0ABW3Y9D9_9ACTN</name>
<evidence type="ECO:0008006" key="5">
    <source>
        <dbReference type="Google" id="ProtNLM"/>
    </source>
</evidence>
<sequence>MRSSCTASGRPPRRVLVVSLAATALLSMVPGCGNSTVPVPGPAATSPAASGSDSGAGPSPAGSSPAGSGQRVEVDGRTVTGVAPRLTFPAGSKVDTAFGDDTSATVILDRPAPDRVLAHYRTEAPAQGYTMVTDTGSTLYFRGYGWVVQVITTSSDSTVTFGLDEPEQEVTGQPPAAVAMTGRELGVTNLPFNFRFPPGTKLANVSDPVDGASFTLVAPDPQTVLAFYRQYLPTGFIDIVSDETANGATVVRFQKDEGEWTGTITVTADQVRITTRKHR</sequence>
<dbReference type="EMBL" id="JBHTMP010000009">
    <property type="protein sequence ID" value="MFD1321063.1"/>
    <property type="molecule type" value="Genomic_DNA"/>
</dbReference>
<dbReference type="Proteomes" id="UP001597260">
    <property type="component" value="Unassembled WGS sequence"/>
</dbReference>
<feature type="signal peptide" evidence="2">
    <location>
        <begin position="1"/>
        <end position="33"/>
    </location>
</feature>
<organism evidence="3 4">
    <name type="scientific">Micromonospora sonneratiae</name>
    <dbReference type="NCBI Taxonomy" id="1184706"/>
    <lineage>
        <taxon>Bacteria</taxon>
        <taxon>Bacillati</taxon>
        <taxon>Actinomycetota</taxon>
        <taxon>Actinomycetes</taxon>
        <taxon>Micromonosporales</taxon>
        <taxon>Micromonosporaceae</taxon>
        <taxon>Micromonospora</taxon>
    </lineage>
</organism>
<reference evidence="4" key="1">
    <citation type="journal article" date="2019" name="Int. J. Syst. Evol. Microbiol.">
        <title>The Global Catalogue of Microorganisms (GCM) 10K type strain sequencing project: providing services to taxonomists for standard genome sequencing and annotation.</title>
        <authorList>
            <consortium name="The Broad Institute Genomics Platform"/>
            <consortium name="The Broad Institute Genome Sequencing Center for Infectious Disease"/>
            <person name="Wu L."/>
            <person name="Ma J."/>
        </authorList>
    </citation>
    <scope>NUCLEOTIDE SEQUENCE [LARGE SCALE GENOMIC DNA]</scope>
    <source>
        <strain evidence="4">JCM 31037</strain>
    </source>
</reference>
<protein>
    <recommendedName>
        <fullName evidence="5">Lipoprotein LprG</fullName>
    </recommendedName>
</protein>
<feature type="chain" id="PRO_5045772386" description="Lipoprotein LprG" evidence="2">
    <location>
        <begin position="34"/>
        <end position="279"/>
    </location>
</feature>
<evidence type="ECO:0000256" key="1">
    <source>
        <dbReference type="SAM" id="MobiDB-lite"/>
    </source>
</evidence>
<proteinExistence type="predicted"/>
<gene>
    <name evidence="3" type="ORF">ACFQ4H_08180</name>
</gene>
<evidence type="ECO:0000313" key="4">
    <source>
        <dbReference type="Proteomes" id="UP001597260"/>
    </source>
</evidence>
<evidence type="ECO:0000313" key="3">
    <source>
        <dbReference type="EMBL" id="MFD1321063.1"/>
    </source>
</evidence>